<sequence>MHYLRKNFCVWPNYNILTFKYLPEHHKLIQP</sequence>
<evidence type="ECO:0000313" key="1">
    <source>
        <dbReference type="EMBL" id="RRB01271.1"/>
    </source>
</evidence>
<reference evidence="1 2" key="1">
    <citation type="submission" date="2018-11" db="EMBL/GenBank/DDBJ databases">
        <authorList>
            <person name="Zhou Z."/>
            <person name="Wang G."/>
        </authorList>
    </citation>
    <scope>NUCLEOTIDE SEQUENCE [LARGE SCALE GENOMIC DNA]</scope>
    <source>
        <strain evidence="1 2">KCTC52004</strain>
    </source>
</reference>
<proteinExistence type="predicted"/>
<comment type="caution">
    <text evidence="1">The sequence shown here is derived from an EMBL/GenBank/DDBJ whole genome shotgun (WGS) entry which is preliminary data.</text>
</comment>
<protein>
    <submittedName>
        <fullName evidence="1">Uncharacterized protein</fullName>
    </submittedName>
</protein>
<accession>A0A3P1BJJ3</accession>
<dbReference type="EMBL" id="RQJO01000010">
    <property type="protein sequence ID" value="RRB01271.1"/>
    <property type="molecule type" value="Genomic_DNA"/>
</dbReference>
<gene>
    <name evidence="1" type="ORF">EHT25_22385</name>
</gene>
<dbReference type="AlphaFoldDB" id="A0A3P1BJJ3"/>
<keyword evidence="2" id="KW-1185">Reference proteome</keyword>
<evidence type="ECO:0000313" key="2">
    <source>
        <dbReference type="Proteomes" id="UP000271925"/>
    </source>
</evidence>
<organism evidence="1 2">
    <name type="scientific">Larkinella rosea</name>
    <dbReference type="NCBI Taxonomy" id="2025312"/>
    <lineage>
        <taxon>Bacteria</taxon>
        <taxon>Pseudomonadati</taxon>
        <taxon>Bacteroidota</taxon>
        <taxon>Cytophagia</taxon>
        <taxon>Cytophagales</taxon>
        <taxon>Spirosomataceae</taxon>
        <taxon>Larkinella</taxon>
    </lineage>
</organism>
<name>A0A3P1BJJ3_9BACT</name>
<dbReference type="Proteomes" id="UP000271925">
    <property type="component" value="Unassembled WGS sequence"/>
</dbReference>